<dbReference type="OMA" id="KHLWEGP"/>
<dbReference type="PANTHER" id="PTHR15887:SF1">
    <property type="entry name" value="TRANSMEMBRANE PROTEIN 69"/>
    <property type="match status" value="1"/>
</dbReference>
<protein>
    <submittedName>
        <fullName evidence="2">Transmembrane protein 69</fullName>
    </submittedName>
</protein>
<accession>A0A8D0KJX1</accession>
<keyword evidence="1" id="KW-0812">Transmembrane</keyword>
<dbReference type="Pfam" id="PF11911">
    <property type="entry name" value="DUF3429"/>
    <property type="match status" value="1"/>
</dbReference>
<keyword evidence="1" id="KW-1133">Transmembrane helix</keyword>
<keyword evidence="3" id="KW-1185">Reference proteome</keyword>
<reference evidence="2" key="1">
    <citation type="submission" date="2025-08" db="UniProtKB">
        <authorList>
            <consortium name="Ensembl"/>
        </authorList>
    </citation>
    <scope>IDENTIFICATION</scope>
</reference>
<evidence type="ECO:0000313" key="3">
    <source>
        <dbReference type="Proteomes" id="UP000694421"/>
    </source>
</evidence>
<keyword evidence="1" id="KW-0472">Membrane</keyword>
<feature type="transmembrane region" description="Helical" evidence="1">
    <location>
        <begin position="178"/>
        <end position="197"/>
    </location>
</feature>
<dbReference type="Ensembl" id="ENSSMRT00000027722.1">
    <property type="protein sequence ID" value="ENSSMRP00000023671.1"/>
    <property type="gene ID" value="ENSSMRG00000018355.1"/>
</dbReference>
<feature type="transmembrane region" description="Helical" evidence="1">
    <location>
        <begin position="148"/>
        <end position="166"/>
    </location>
</feature>
<dbReference type="Proteomes" id="UP000694421">
    <property type="component" value="Unplaced"/>
</dbReference>
<evidence type="ECO:0000256" key="1">
    <source>
        <dbReference type="SAM" id="Phobius"/>
    </source>
</evidence>
<dbReference type="GeneTree" id="ENSGT00390000015318"/>
<feature type="transmembrane region" description="Helical" evidence="1">
    <location>
        <begin position="235"/>
        <end position="255"/>
    </location>
</feature>
<dbReference type="AlphaFoldDB" id="A0A8D0KJX1"/>
<name>A0A8D0KJX1_SALMN</name>
<feature type="transmembrane region" description="Helical" evidence="1">
    <location>
        <begin position="116"/>
        <end position="136"/>
    </location>
</feature>
<dbReference type="PANTHER" id="PTHR15887">
    <property type="entry name" value="TRANSMEMBRANE PROTEIN 69"/>
    <property type="match status" value="1"/>
</dbReference>
<feature type="transmembrane region" description="Helical" evidence="1">
    <location>
        <begin position="203"/>
        <end position="223"/>
    </location>
</feature>
<reference evidence="2" key="2">
    <citation type="submission" date="2025-09" db="UniProtKB">
        <authorList>
            <consortium name="Ensembl"/>
        </authorList>
    </citation>
    <scope>IDENTIFICATION</scope>
</reference>
<evidence type="ECO:0000313" key="2">
    <source>
        <dbReference type="Ensembl" id="ENSSMRP00000023671.1"/>
    </source>
</evidence>
<dbReference type="InterPro" id="IPR021836">
    <property type="entry name" value="DUF3429"/>
</dbReference>
<organism evidence="2 3">
    <name type="scientific">Salvator merianae</name>
    <name type="common">Argentine black and white tegu</name>
    <name type="synonym">Tupinambis merianae</name>
    <dbReference type="NCBI Taxonomy" id="96440"/>
    <lineage>
        <taxon>Eukaryota</taxon>
        <taxon>Metazoa</taxon>
        <taxon>Chordata</taxon>
        <taxon>Craniata</taxon>
        <taxon>Vertebrata</taxon>
        <taxon>Euteleostomi</taxon>
        <taxon>Lepidosauria</taxon>
        <taxon>Squamata</taxon>
        <taxon>Bifurcata</taxon>
        <taxon>Unidentata</taxon>
        <taxon>Episquamata</taxon>
        <taxon>Laterata</taxon>
        <taxon>Teiioidea</taxon>
        <taxon>Teiidae</taxon>
        <taxon>Salvator</taxon>
    </lineage>
</organism>
<proteinExistence type="predicted"/>
<sequence>MLNTELSLILIGFAKMFHLLQRCGLQLSLKMAHLQGFPQLRRYKVFSPFSAENISTVLRKPQDVNWPFASASITKAQSFHSSCSSWKKKKPREAEPRELPPLLRDILSLKNSPKPALYLGFAGLIPFISLPLIMIIQKVYYPELAFAQLTYGASILSFLGGMRWGFALPENSPAKPDWINLANSIVPPLFAWLALLWKDDLAQAAMTIIIGLGIALFNDLVLLPTYPSWFKGLRTVLTTVAACSFVLMICIGYMYPEKHLFPVPRVRK</sequence>